<dbReference type="PANTHER" id="PTHR46481">
    <property type="entry name" value="ZINC FINGER BED DOMAIN-CONTAINING PROTEIN 4"/>
    <property type="match status" value="1"/>
</dbReference>
<keyword evidence="8" id="KW-0804">Transcription</keyword>
<evidence type="ECO:0000256" key="8">
    <source>
        <dbReference type="ARBA" id="ARBA00023163"/>
    </source>
</evidence>
<dbReference type="InterPro" id="IPR036236">
    <property type="entry name" value="Znf_C2H2_sf"/>
</dbReference>
<dbReference type="PROSITE" id="PS50808">
    <property type="entry name" value="ZF_BED"/>
    <property type="match status" value="1"/>
</dbReference>
<dbReference type="GO" id="GO:0005634">
    <property type="term" value="C:nucleus"/>
    <property type="evidence" value="ECO:0007669"/>
    <property type="project" value="UniProtKB-SubCell"/>
</dbReference>
<protein>
    <submittedName>
        <fullName evidence="12">Zinc finger BED domain-containing protein RICESLEEPER 2-like</fullName>
    </submittedName>
</protein>
<keyword evidence="4 10" id="KW-0863">Zinc-finger</keyword>
<sequence>MMSQSPTRSIEVEVGSNTEREIEIESENKVEVDDGLIKRRKTRSEVWDDFEKKHLGAGKIRATCHHCKKKINGSSKNGTTHLRNHLKTCSRRPQNRHSQRLITSVTSGGKPPRMGSWKFDAAKSRIAFAKMVAFYDYPFNMAEHRYFQEYVKTIDPRIKFYSRNTIRADVKKVYDTMRVQLQATLERNTSRVSLTTDLWTAEHQNLGYCCVTCHFLDDDWVLHKKIIAFGMIPSPHTGIILSEFIKSTTLAWNIDSKLFAVAVDNASSNDVMIRNLKEWMNDKGVLLLNGDMFHMRCSVHVLNLIVQDGLKVVGSLVGKIRESVTFIKSSQGRKQKFEFALVQTKLTGKGVSSDVPTRWNSTFHMLESAIEVKSAFFRLAELHSEYKTLPSKEEWERGAVICECLRVFNNITLLFSGVKYPTANLYFKGVLDVNVCILDWLNSSHDYVRSMAQNMKEKFDKYWKSCSLMMTIGTIIDPRYKFKFVQFAFSKIYGNDSTTYSNQVLSSLRELYSSYAMQAGPDIFSQDSFVGTSTSSCGIVGSIGLKSKLESEFDNLHKNMSQSNEKSELEKYLDEPLFPKGDDPRSFDILAWWKLKTPSYPILATMARDLLAVPVSTVASESAFSCSGRVVTPYQSSLAPDIVESLSCVKNWLPPLSDDVISLEEGSEICDATSVI</sequence>
<evidence type="ECO:0000256" key="10">
    <source>
        <dbReference type="PROSITE-ProRule" id="PRU00027"/>
    </source>
</evidence>
<dbReference type="Pfam" id="PF14372">
    <property type="entry name" value="hAT-like_RNase-H"/>
    <property type="match status" value="1"/>
</dbReference>
<dbReference type="EMBL" id="JANAVB010034417">
    <property type="protein sequence ID" value="KAJ6806782.1"/>
    <property type="molecule type" value="Genomic_DNA"/>
</dbReference>
<gene>
    <name evidence="12" type="ORF">M6B38_105555</name>
</gene>
<dbReference type="Pfam" id="PF02892">
    <property type="entry name" value="zf-BED"/>
    <property type="match status" value="1"/>
</dbReference>
<dbReference type="AlphaFoldDB" id="A0AAX6ERH3"/>
<dbReference type="SUPFAM" id="SSF57667">
    <property type="entry name" value="beta-beta-alpha zinc fingers"/>
    <property type="match status" value="1"/>
</dbReference>
<feature type="domain" description="BED-type" evidence="11">
    <location>
        <begin position="41"/>
        <end position="104"/>
    </location>
</feature>
<reference evidence="12" key="1">
    <citation type="journal article" date="2023" name="GigaByte">
        <title>Genome assembly of the bearded iris, Iris pallida Lam.</title>
        <authorList>
            <person name="Bruccoleri R.E."/>
            <person name="Oakeley E.J."/>
            <person name="Faust A.M.E."/>
            <person name="Altorfer M."/>
            <person name="Dessus-Babus S."/>
            <person name="Burckhardt D."/>
            <person name="Oertli M."/>
            <person name="Naumann U."/>
            <person name="Petersen F."/>
            <person name="Wong J."/>
        </authorList>
    </citation>
    <scope>NUCLEOTIDE SEQUENCE</scope>
    <source>
        <strain evidence="12">GSM-AAB239-AS_SAM_17_03QT</strain>
    </source>
</reference>
<evidence type="ECO:0000256" key="3">
    <source>
        <dbReference type="ARBA" id="ARBA00022723"/>
    </source>
</evidence>
<dbReference type="GO" id="GO:0008270">
    <property type="term" value="F:zinc ion binding"/>
    <property type="evidence" value="ECO:0007669"/>
    <property type="project" value="UniProtKB-KW"/>
</dbReference>
<evidence type="ECO:0000256" key="1">
    <source>
        <dbReference type="ARBA" id="ARBA00004123"/>
    </source>
</evidence>
<dbReference type="InterPro" id="IPR025525">
    <property type="entry name" value="hAT-like_transposase_RNase-H"/>
</dbReference>
<dbReference type="Pfam" id="PF05699">
    <property type="entry name" value="Dimer_Tnp_hAT"/>
    <property type="match status" value="1"/>
</dbReference>
<keyword evidence="6" id="KW-0805">Transcription regulation</keyword>
<reference evidence="12" key="2">
    <citation type="submission" date="2023-04" db="EMBL/GenBank/DDBJ databases">
        <authorList>
            <person name="Bruccoleri R.E."/>
            <person name="Oakeley E.J."/>
            <person name="Faust A.-M."/>
            <person name="Dessus-Babus S."/>
            <person name="Altorfer M."/>
            <person name="Burckhardt D."/>
            <person name="Oertli M."/>
            <person name="Naumann U."/>
            <person name="Petersen F."/>
            <person name="Wong J."/>
        </authorList>
    </citation>
    <scope>NUCLEOTIDE SEQUENCE</scope>
    <source>
        <strain evidence="12">GSM-AAB239-AS_SAM_17_03QT</strain>
        <tissue evidence="12">Leaf</tissue>
    </source>
</reference>
<evidence type="ECO:0000256" key="2">
    <source>
        <dbReference type="ARBA" id="ARBA00011738"/>
    </source>
</evidence>
<evidence type="ECO:0000256" key="5">
    <source>
        <dbReference type="ARBA" id="ARBA00022833"/>
    </source>
</evidence>
<keyword evidence="5" id="KW-0862">Zinc</keyword>
<name>A0AAX6ERH3_IRIPA</name>
<organism evidence="12 13">
    <name type="scientific">Iris pallida</name>
    <name type="common">Sweet iris</name>
    <dbReference type="NCBI Taxonomy" id="29817"/>
    <lineage>
        <taxon>Eukaryota</taxon>
        <taxon>Viridiplantae</taxon>
        <taxon>Streptophyta</taxon>
        <taxon>Embryophyta</taxon>
        <taxon>Tracheophyta</taxon>
        <taxon>Spermatophyta</taxon>
        <taxon>Magnoliopsida</taxon>
        <taxon>Liliopsida</taxon>
        <taxon>Asparagales</taxon>
        <taxon>Iridaceae</taxon>
        <taxon>Iridoideae</taxon>
        <taxon>Irideae</taxon>
        <taxon>Iris</taxon>
    </lineage>
</organism>
<dbReference type="InterPro" id="IPR012337">
    <property type="entry name" value="RNaseH-like_sf"/>
</dbReference>
<evidence type="ECO:0000256" key="6">
    <source>
        <dbReference type="ARBA" id="ARBA00023015"/>
    </source>
</evidence>
<comment type="subunit">
    <text evidence="2">Homodimer.</text>
</comment>
<comment type="subcellular location">
    <subcellularLocation>
        <location evidence="1">Nucleus</location>
    </subcellularLocation>
</comment>
<keyword evidence="7" id="KW-0238">DNA-binding</keyword>
<dbReference type="PANTHER" id="PTHR46481:SF11">
    <property type="entry name" value="ZINC FINGER BED DOMAIN-CONTAINING PROTEIN RICESLEEPER 2-LIKE"/>
    <property type="match status" value="1"/>
</dbReference>
<dbReference type="SUPFAM" id="SSF53098">
    <property type="entry name" value="Ribonuclease H-like"/>
    <property type="match status" value="1"/>
</dbReference>
<evidence type="ECO:0000313" key="13">
    <source>
        <dbReference type="Proteomes" id="UP001140949"/>
    </source>
</evidence>
<dbReference type="SMART" id="SM00614">
    <property type="entry name" value="ZnF_BED"/>
    <property type="match status" value="1"/>
</dbReference>
<comment type="caution">
    <text evidence="12">The sequence shown here is derived from an EMBL/GenBank/DDBJ whole genome shotgun (WGS) entry which is preliminary data.</text>
</comment>
<dbReference type="InterPro" id="IPR008906">
    <property type="entry name" value="HATC_C_dom"/>
</dbReference>
<keyword evidence="9" id="KW-0539">Nucleus</keyword>
<evidence type="ECO:0000313" key="12">
    <source>
        <dbReference type="EMBL" id="KAJ6806782.1"/>
    </source>
</evidence>
<proteinExistence type="predicted"/>
<evidence type="ECO:0000259" key="11">
    <source>
        <dbReference type="PROSITE" id="PS50808"/>
    </source>
</evidence>
<dbReference type="Proteomes" id="UP001140949">
    <property type="component" value="Unassembled WGS sequence"/>
</dbReference>
<evidence type="ECO:0000256" key="7">
    <source>
        <dbReference type="ARBA" id="ARBA00023125"/>
    </source>
</evidence>
<keyword evidence="3" id="KW-0479">Metal-binding</keyword>
<dbReference type="InterPro" id="IPR052035">
    <property type="entry name" value="ZnF_BED_domain_contain"/>
</dbReference>
<evidence type="ECO:0000256" key="9">
    <source>
        <dbReference type="ARBA" id="ARBA00023242"/>
    </source>
</evidence>
<accession>A0AAX6ERH3</accession>
<dbReference type="GO" id="GO:0046983">
    <property type="term" value="F:protein dimerization activity"/>
    <property type="evidence" value="ECO:0007669"/>
    <property type="project" value="InterPro"/>
</dbReference>
<evidence type="ECO:0000256" key="4">
    <source>
        <dbReference type="ARBA" id="ARBA00022771"/>
    </source>
</evidence>
<dbReference type="GO" id="GO:0003677">
    <property type="term" value="F:DNA binding"/>
    <property type="evidence" value="ECO:0007669"/>
    <property type="project" value="UniProtKB-KW"/>
</dbReference>
<dbReference type="InterPro" id="IPR003656">
    <property type="entry name" value="Znf_BED"/>
</dbReference>
<keyword evidence="13" id="KW-1185">Reference proteome</keyword>